<name>A0ABU2LE36_9ACTN</name>
<evidence type="ECO:0000313" key="2">
    <source>
        <dbReference type="EMBL" id="MDT0309859.1"/>
    </source>
</evidence>
<reference evidence="3" key="1">
    <citation type="submission" date="2023-07" db="EMBL/GenBank/DDBJ databases">
        <title>30 novel species of actinomycetes from the DSMZ collection.</title>
        <authorList>
            <person name="Nouioui I."/>
        </authorList>
    </citation>
    <scope>NUCLEOTIDE SEQUENCE [LARGE SCALE GENOMIC DNA]</scope>
    <source>
        <strain evidence="3">DSM 44917</strain>
    </source>
</reference>
<organism evidence="2 3">
    <name type="scientific">Streptomyces boetiae</name>
    <dbReference type="NCBI Taxonomy" id="3075541"/>
    <lineage>
        <taxon>Bacteria</taxon>
        <taxon>Bacillati</taxon>
        <taxon>Actinomycetota</taxon>
        <taxon>Actinomycetes</taxon>
        <taxon>Kitasatosporales</taxon>
        <taxon>Streptomycetaceae</taxon>
        <taxon>Streptomyces</taxon>
    </lineage>
</organism>
<dbReference type="Gene3D" id="2.60.40.1890">
    <property type="entry name" value="PCu(A)C copper chaperone"/>
    <property type="match status" value="1"/>
</dbReference>
<dbReference type="InterPro" id="IPR007410">
    <property type="entry name" value="LpqE-like"/>
</dbReference>
<sequence length="151" mass="15242">MSRRTAPVLAALLALAATACGGDGGDGADAPPELSAADAYIPEPPTAELAGGFLTLRNTGGADDALTGASSDLAAAVEIHETVDNAMREAESLTIPAGGELRLGRGGSHLMLIDLSHRPEEGETVTVELRFATSEPITLDVPVASATHTGE</sequence>
<proteinExistence type="predicted"/>
<evidence type="ECO:0000313" key="3">
    <source>
        <dbReference type="Proteomes" id="UP001183388"/>
    </source>
</evidence>
<keyword evidence="3" id="KW-1185">Reference proteome</keyword>
<gene>
    <name evidence="2" type="ORF">RM780_23305</name>
</gene>
<comment type="caution">
    <text evidence="2">The sequence shown here is derived from an EMBL/GenBank/DDBJ whole genome shotgun (WGS) entry which is preliminary data.</text>
</comment>
<keyword evidence="1" id="KW-0732">Signal</keyword>
<dbReference type="SUPFAM" id="SSF110087">
    <property type="entry name" value="DR1885-like metal-binding protein"/>
    <property type="match status" value="1"/>
</dbReference>
<feature type="chain" id="PRO_5047062804" evidence="1">
    <location>
        <begin position="20"/>
        <end position="151"/>
    </location>
</feature>
<dbReference type="PANTHER" id="PTHR36302:SF1">
    <property type="entry name" value="COPPER CHAPERONE PCU(A)C"/>
    <property type="match status" value="1"/>
</dbReference>
<feature type="signal peptide" evidence="1">
    <location>
        <begin position="1"/>
        <end position="19"/>
    </location>
</feature>
<dbReference type="InterPro" id="IPR036182">
    <property type="entry name" value="PCuAC_sf"/>
</dbReference>
<protein>
    <submittedName>
        <fullName evidence="2">Copper chaperone PCu(A)C</fullName>
    </submittedName>
</protein>
<dbReference type="RefSeq" id="WP_311632825.1">
    <property type="nucleotide sequence ID" value="NZ_JAVREN010000048.1"/>
</dbReference>
<dbReference type="InterPro" id="IPR058248">
    <property type="entry name" value="Lxx211020-like"/>
</dbReference>
<dbReference type="EMBL" id="JAVREN010000048">
    <property type="protein sequence ID" value="MDT0309859.1"/>
    <property type="molecule type" value="Genomic_DNA"/>
</dbReference>
<dbReference type="Proteomes" id="UP001183388">
    <property type="component" value="Unassembled WGS sequence"/>
</dbReference>
<dbReference type="Pfam" id="PF04314">
    <property type="entry name" value="PCuAC"/>
    <property type="match status" value="1"/>
</dbReference>
<dbReference type="PANTHER" id="PTHR36302">
    <property type="entry name" value="BLR7088 PROTEIN"/>
    <property type="match status" value="1"/>
</dbReference>
<evidence type="ECO:0000256" key="1">
    <source>
        <dbReference type="SAM" id="SignalP"/>
    </source>
</evidence>
<dbReference type="PROSITE" id="PS51257">
    <property type="entry name" value="PROKAR_LIPOPROTEIN"/>
    <property type="match status" value="1"/>
</dbReference>
<accession>A0ABU2LE36</accession>